<keyword evidence="2" id="KW-0418">Kinase</keyword>
<evidence type="ECO:0000313" key="3">
    <source>
        <dbReference type="Proteomes" id="UP000766570"/>
    </source>
</evidence>
<dbReference type="EMBL" id="JAGIOE010000001">
    <property type="protein sequence ID" value="MBP2376371.1"/>
    <property type="molecule type" value="Genomic_DNA"/>
</dbReference>
<sequence>MPKIQEPLAGGNASGEVLRIGMTVRKPWLESTPSVQRFMAHLREQGLTDVPQPLGTDAQGRQVVEFVPGTPAPHDRPLPLEVLEEVGRRIRRIHDAAESFERSPDDIWNTLIPAERPELVCHNDLAPWNLIAGERLAFIDWDGAGPSTRLWDLAYAAQSFAFLNDGQDPGAAAARLRVLVIEGYGAAAGLRAALPRAMGARTQAMHDFLRESHRGDVQPWGRMFVDGHGEHWARATRFVKDHESLWVQALRA</sequence>
<protein>
    <submittedName>
        <fullName evidence="2">Ser/Thr protein kinase RdoA (MazF antagonist)</fullName>
    </submittedName>
</protein>
<proteinExistence type="predicted"/>
<dbReference type="InterPro" id="IPR002575">
    <property type="entry name" value="Aminoglycoside_PTrfase"/>
</dbReference>
<evidence type="ECO:0000259" key="1">
    <source>
        <dbReference type="Pfam" id="PF01636"/>
    </source>
</evidence>
<dbReference type="InterPro" id="IPR011009">
    <property type="entry name" value="Kinase-like_dom_sf"/>
</dbReference>
<name>A0ABS4WJJ4_9MICC</name>
<dbReference type="Gene3D" id="3.90.1200.10">
    <property type="match status" value="1"/>
</dbReference>
<dbReference type="RefSeq" id="WP_209911261.1">
    <property type="nucleotide sequence ID" value="NZ_BAAAMI010000012.1"/>
</dbReference>
<dbReference type="Pfam" id="PF01636">
    <property type="entry name" value="APH"/>
    <property type="match status" value="2"/>
</dbReference>
<reference evidence="2 3" key="1">
    <citation type="submission" date="2021-03" db="EMBL/GenBank/DDBJ databases">
        <title>Sequencing the genomes of 1000 actinobacteria strains.</title>
        <authorList>
            <person name="Klenk H.-P."/>
        </authorList>
    </citation>
    <scope>NUCLEOTIDE SEQUENCE [LARGE SCALE GENOMIC DNA]</scope>
    <source>
        <strain evidence="2 3">DSM 15454</strain>
    </source>
</reference>
<dbReference type="SUPFAM" id="SSF56112">
    <property type="entry name" value="Protein kinase-like (PK-like)"/>
    <property type="match status" value="1"/>
</dbReference>
<keyword evidence="2" id="KW-0808">Transferase</keyword>
<accession>A0ABS4WJJ4</accession>
<feature type="domain" description="Aminoglycoside phosphotransferase" evidence="1">
    <location>
        <begin position="24"/>
        <end position="100"/>
    </location>
</feature>
<keyword evidence="3" id="KW-1185">Reference proteome</keyword>
<dbReference type="GO" id="GO:0016301">
    <property type="term" value="F:kinase activity"/>
    <property type="evidence" value="ECO:0007669"/>
    <property type="project" value="UniProtKB-KW"/>
</dbReference>
<evidence type="ECO:0000313" key="2">
    <source>
        <dbReference type="EMBL" id="MBP2376371.1"/>
    </source>
</evidence>
<gene>
    <name evidence="2" type="ORF">JOF46_004283</name>
</gene>
<organism evidence="2 3">
    <name type="scientific">Paeniglutamicibacter psychrophenolicus</name>
    <dbReference type="NCBI Taxonomy" id="257454"/>
    <lineage>
        <taxon>Bacteria</taxon>
        <taxon>Bacillati</taxon>
        <taxon>Actinomycetota</taxon>
        <taxon>Actinomycetes</taxon>
        <taxon>Micrococcales</taxon>
        <taxon>Micrococcaceae</taxon>
        <taxon>Paeniglutamicibacter</taxon>
    </lineage>
</organism>
<feature type="domain" description="Aminoglycoside phosphotransferase" evidence="1">
    <location>
        <begin position="111"/>
        <end position="187"/>
    </location>
</feature>
<comment type="caution">
    <text evidence="2">The sequence shown here is derived from an EMBL/GenBank/DDBJ whole genome shotgun (WGS) entry which is preliminary data.</text>
</comment>
<dbReference type="Proteomes" id="UP000766570">
    <property type="component" value="Unassembled WGS sequence"/>
</dbReference>